<evidence type="ECO:0000313" key="2">
    <source>
        <dbReference type="EMBL" id="KAJ6249311.1"/>
    </source>
</evidence>
<reference evidence="2" key="1">
    <citation type="submission" date="2022-08" db="EMBL/GenBank/DDBJ databases">
        <title>Novel sulfate-reducing endosymbionts in the free-living metamonad Anaeramoeba.</title>
        <authorList>
            <person name="Jerlstrom-Hultqvist J."/>
            <person name="Cepicka I."/>
            <person name="Gallot-Lavallee L."/>
            <person name="Salas-Leiva D."/>
            <person name="Curtis B.A."/>
            <person name="Zahonova K."/>
            <person name="Pipaliya S."/>
            <person name="Dacks J."/>
            <person name="Roger A.J."/>
        </authorList>
    </citation>
    <scope>NUCLEOTIDE SEQUENCE</scope>
    <source>
        <strain evidence="2">Schooner1</strain>
    </source>
</reference>
<comment type="caution">
    <text evidence="2">The sequence shown here is derived from an EMBL/GenBank/DDBJ whole genome shotgun (WGS) entry which is preliminary data.</text>
</comment>
<dbReference type="EMBL" id="JAOAOG010000101">
    <property type="protein sequence ID" value="KAJ6249311.1"/>
    <property type="molecule type" value="Genomic_DNA"/>
</dbReference>
<organism evidence="2 3">
    <name type="scientific">Anaeramoeba flamelloides</name>
    <dbReference type="NCBI Taxonomy" id="1746091"/>
    <lineage>
        <taxon>Eukaryota</taxon>
        <taxon>Metamonada</taxon>
        <taxon>Anaeramoebidae</taxon>
        <taxon>Anaeramoeba</taxon>
    </lineage>
</organism>
<accession>A0ABQ8YXM8</accession>
<keyword evidence="1" id="KW-1133">Transmembrane helix</keyword>
<sequence>MTVSKSDREIYSPSALQTNYIALWILSITFFAITLLVLFELIQNYHIYRKEKKMNLLIVYRGMILITCFFNTFSRTIVALFDIPWKTQGLLYFFVYIINNFFQFCMGIYDTLDGFGKNKLNTIIMSQNNGNKNRFFIVYTIWYIFFEGIPVLVLVFAFHKQIKLELKLFNFLEPKETGNTYFYSSVIDTNEYSGLNSSTNYINNSSVEDDFETEDDSVFSTSEN</sequence>
<feature type="transmembrane region" description="Helical" evidence="1">
    <location>
        <begin position="93"/>
        <end position="115"/>
    </location>
</feature>
<keyword evidence="3" id="KW-1185">Reference proteome</keyword>
<feature type="transmembrane region" description="Helical" evidence="1">
    <location>
        <begin position="20"/>
        <end position="42"/>
    </location>
</feature>
<feature type="transmembrane region" description="Helical" evidence="1">
    <location>
        <begin position="136"/>
        <end position="158"/>
    </location>
</feature>
<protein>
    <submittedName>
        <fullName evidence="2">Uncharacterized protein</fullName>
    </submittedName>
</protein>
<keyword evidence="1" id="KW-0812">Transmembrane</keyword>
<keyword evidence="1" id="KW-0472">Membrane</keyword>
<evidence type="ECO:0000256" key="1">
    <source>
        <dbReference type="SAM" id="Phobius"/>
    </source>
</evidence>
<dbReference type="Proteomes" id="UP001150062">
    <property type="component" value="Unassembled WGS sequence"/>
</dbReference>
<feature type="transmembrane region" description="Helical" evidence="1">
    <location>
        <begin position="54"/>
        <end position="73"/>
    </location>
</feature>
<proteinExistence type="predicted"/>
<evidence type="ECO:0000313" key="3">
    <source>
        <dbReference type="Proteomes" id="UP001150062"/>
    </source>
</evidence>
<gene>
    <name evidence="2" type="ORF">M0813_17195</name>
</gene>
<name>A0ABQ8YXM8_9EUKA</name>